<reference evidence="2" key="1">
    <citation type="submission" date="2005-09" db="EMBL/GenBank/DDBJ databases">
        <authorList>
            <person name="Mural R.J."/>
            <person name="Li P.W."/>
            <person name="Adams M.D."/>
            <person name="Amanatides P.G."/>
            <person name="Baden-Tillson H."/>
            <person name="Barnstead M."/>
            <person name="Chin S.H."/>
            <person name="Dew I."/>
            <person name="Evans C.A."/>
            <person name="Ferriera S."/>
            <person name="Flanigan M."/>
            <person name="Fosler C."/>
            <person name="Glodek A."/>
            <person name="Gu Z."/>
            <person name="Holt R.A."/>
            <person name="Jennings D."/>
            <person name="Kraft C.L."/>
            <person name="Lu F."/>
            <person name="Nguyen T."/>
            <person name="Nusskern D.R."/>
            <person name="Pfannkoch C.M."/>
            <person name="Sitter C."/>
            <person name="Sutton G.G."/>
            <person name="Venter J.C."/>
            <person name="Wang Z."/>
            <person name="Woodage T."/>
            <person name="Zheng X.H."/>
            <person name="Zhong F."/>
        </authorList>
    </citation>
    <scope>NUCLEOTIDE SEQUENCE [LARGE SCALE GENOMIC DNA]</scope>
    <source>
        <strain>BN</strain>
        <strain evidence="2">Sprague-Dawley</strain>
    </source>
</reference>
<accession>A6JFQ1</accession>
<evidence type="ECO:0000313" key="1">
    <source>
        <dbReference type="EMBL" id="EDM11647.1"/>
    </source>
</evidence>
<evidence type="ECO:0000313" key="2">
    <source>
        <dbReference type="Proteomes" id="UP000234681"/>
    </source>
</evidence>
<dbReference type="Proteomes" id="UP000234681">
    <property type="component" value="Chromosome 5"/>
</dbReference>
<name>A6JFQ1_RAT</name>
<protein>
    <submittedName>
        <fullName evidence="1">RCG30355</fullName>
    </submittedName>
</protein>
<dbReference type="AlphaFoldDB" id="A6JFQ1"/>
<feature type="non-terminal residue" evidence="1">
    <location>
        <position position="73"/>
    </location>
</feature>
<gene>
    <name evidence="1" type="ORF">rCG_30355</name>
</gene>
<proteinExistence type="predicted"/>
<dbReference type="EMBL" id="CH473984">
    <property type="protein sequence ID" value="EDM11647.1"/>
    <property type="molecule type" value="Genomic_DNA"/>
</dbReference>
<organism evidence="1 2">
    <name type="scientific">Rattus norvegicus</name>
    <name type="common">Rat</name>
    <dbReference type="NCBI Taxonomy" id="10116"/>
    <lineage>
        <taxon>Eukaryota</taxon>
        <taxon>Metazoa</taxon>
        <taxon>Chordata</taxon>
        <taxon>Craniata</taxon>
        <taxon>Vertebrata</taxon>
        <taxon>Euteleostomi</taxon>
        <taxon>Mammalia</taxon>
        <taxon>Eutheria</taxon>
        <taxon>Euarchontoglires</taxon>
        <taxon>Glires</taxon>
        <taxon>Rodentia</taxon>
        <taxon>Myomorpha</taxon>
        <taxon>Muroidea</taxon>
        <taxon>Muridae</taxon>
        <taxon>Murinae</taxon>
        <taxon>Rattus</taxon>
    </lineage>
</organism>
<sequence>MQTEGCPGMREMCNDRRLWPCIPGPTNAGGLVSFPALPGTNHSGLGTTILMTTFSFNCHRSPASRPSHPQEPM</sequence>